<comment type="caution">
    <text evidence="1">The sequence shown here is derived from an EMBL/GenBank/DDBJ whole genome shotgun (WGS) entry which is preliminary data.</text>
</comment>
<keyword evidence="2" id="KW-1185">Reference proteome</keyword>
<evidence type="ECO:0000313" key="1">
    <source>
        <dbReference type="EMBL" id="GBP84992.1"/>
    </source>
</evidence>
<dbReference type="EMBL" id="BGZK01001711">
    <property type="protein sequence ID" value="GBP84992.1"/>
    <property type="molecule type" value="Genomic_DNA"/>
</dbReference>
<name>A0A4C1ZCB1_EUMVA</name>
<gene>
    <name evidence="1" type="ORF">EVAR_64321_1</name>
</gene>
<evidence type="ECO:0000313" key="2">
    <source>
        <dbReference type="Proteomes" id="UP000299102"/>
    </source>
</evidence>
<reference evidence="1 2" key="1">
    <citation type="journal article" date="2019" name="Commun. Biol.">
        <title>The bagworm genome reveals a unique fibroin gene that provides high tensile strength.</title>
        <authorList>
            <person name="Kono N."/>
            <person name="Nakamura H."/>
            <person name="Ohtoshi R."/>
            <person name="Tomita M."/>
            <person name="Numata K."/>
            <person name="Arakawa K."/>
        </authorList>
    </citation>
    <scope>NUCLEOTIDE SEQUENCE [LARGE SCALE GENOMIC DNA]</scope>
</reference>
<accession>A0A4C1ZCB1</accession>
<sequence>AKTCHLGEEVLRKEGGSQFCNVFNLPKPCKCQIVRKLLPGWRTSAQSAGGNDTGARW</sequence>
<feature type="non-terminal residue" evidence="1">
    <location>
        <position position="1"/>
    </location>
</feature>
<proteinExistence type="predicted"/>
<dbReference type="AlphaFoldDB" id="A0A4C1ZCB1"/>
<dbReference type="Proteomes" id="UP000299102">
    <property type="component" value="Unassembled WGS sequence"/>
</dbReference>
<protein>
    <submittedName>
        <fullName evidence="1">Uncharacterized protein</fullName>
    </submittedName>
</protein>
<organism evidence="1 2">
    <name type="scientific">Eumeta variegata</name>
    <name type="common">Bagworm moth</name>
    <name type="synonym">Eumeta japonica</name>
    <dbReference type="NCBI Taxonomy" id="151549"/>
    <lineage>
        <taxon>Eukaryota</taxon>
        <taxon>Metazoa</taxon>
        <taxon>Ecdysozoa</taxon>
        <taxon>Arthropoda</taxon>
        <taxon>Hexapoda</taxon>
        <taxon>Insecta</taxon>
        <taxon>Pterygota</taxon>
        <taxon>Neoptera</taxon>
        <taxon>Endopterygota</taxon>
        <taxon>Lepidoptera</taxon>
        <taxon>Glossata</taxon>
        <taxon>Ditrysia</taxon>
        <taxon>Tineoidea</taxon>
        <taxon>Psychidae</taxon>
        <taxon>Oiketicinae</taxon>
        <taxon>Eumeta</taxon>
    </lineage>
</organism>